<feature type="signal peptide" evidence="1">
    <location>
        <begin position="1"/>
        <end position="21"/>
    </location>
</feature>
<dbReference type="KEGG" id="ppec:H9W90_13590"/>
<accession>A0A7G9L9B2</accession>
<proteinExistence type="predicted"/>
<keyword evidence="3" id="KW-1185">Reference proteome</keyword>
<dbReference type="Gene3D" id="2.40.160.20">
    <property type="match status" value="1"/>
</dbReference>
<dbReference type="SUPFAM" id="SSF56925">
    <property type="entry name" value="OMPA-like"/>
    <property type="match status" value="1"/>
</dbReference>
<dbReference type="InterPro" id="IPR011250">
    <property type="entry name" value="OMP/PagP_B-barrel"/>
</dbReference>
<dbReference type="Proteomes" id="UP000515808">
    <property type="component" value="Chromosome"/>
</dbReference>
<dbReference type="RefSeq" id="WP_187482124.1">
    <property type="nucleotide sequence ID" value="NZ_CP060695.1"/>
</dbReference>
<evidence type="ECO:0008006" key="4">
    <source>
        <dbReference type="Google" id="ProtNLM"/>
    </source>
</evidence>
<name>A0A7G9L9B2_9FLAO</name>
<sequence length="181" mass="20480">MKFKSLIIIFSFLTLSISSQNSENKWTFGVSLASAQYSTDFQAKALGGQFIYQSPRFNISKYMFANITLDGGISTSIGDTQKYTTFDGTLRYDFGTSNNNVVPYLLLGGSIISADRPTPTLNFGAGNTFWFSENYGLNLQFMYKYSQDKFESQFSHIYTSVGLVYSFGSRSMFPRLWNENH</sequence>
<evidence type="ECO:0000313" key="2">
    <source>
        <dbReference type="EMBL" id="QNM85211.1"/>
    </source>
</evidence>
<dbReference type="EMBL" id="CP060695">
    <property type="protein sequence ID" value="QNM85211.1"/>
    <property type="molecule type" value="Genomic_DNA"/>
</dbReference>
<keyword evidence="1" id="KW-0732">Signal</keyword>
<evidence type="ECO:0000256" key="1">
    <source>
        <dbReference type="SAM" id="SignalP"/>
    </source>
</evidence>
<dbReference type="AlphaFoldDB" id="A0A7G9L9B2"/>
<gene>
    <name evidence="2" type="ORF">H9W90_13590</name>
</gene>
<evidence type="ECO:0000313" key="3">
    <source>
        <dbReference type="Proteomes" id="UP000515808"/>
    </source>
</evidence>
<organism evidence="2 3">
    <name type="scientific">Polaribacter pectinis</name>
    <dbReference type="NCBI Taxonomy" id="2738844"/>
    <lineage>
        <taxon>Bacteria</taxon>
        <taxon>Pseudomonadati</taxon>
        <taxon>Bacteroidota</taxon>
        <taxon>Flavobacteriia</taxon>
        <taxon>Flavobacteriales</taxon>
        <taxon>Flavobacteriaceae</taxon>
    </lineage>
</organism>
<protein>
    <recommendedName>
        <fullName evidence="4">Outer membrane protein beta-barrel domain-containing protein</fullName>
    </recommendedName>
</protein>
<feature type="chain" id="PRO_5028896774" description="Outer membrane protein beta-barrel domain-containing protein" evidence="1">
    <location>
        <begin position="22"/>
        <end position="181"/>
    </location>
</feature>
<reference evidence="2 3" key="1">
    <citation type="submission" date="2020-08" db="EMBL/GenBank/DDBJ databases">
        <title>Polaribacter sp. L12M9 isolated from gut of the Korean scallop.</title>
        <authorList>
            <person name="Jeong Y.S."/>
        </authorList>
    </citation>
    <scope>NUCLEOTIDE SEQUENCE [LARGE SCALE GENOMIC DNA]</scope>
    <source>
        <strain evidence="2 3">L12M9</strain>
    </source>
</reference>